<organism evidence="2 3">
    <name type="scientific">Fictibacillus marinisediminis</name>
    <dbReference type="NCBI Taxonomy" id="2878389"/>
    <lineage>
        <taxon>Bacteria</taxon>
        <taxon>Bacillati</taxon>
        <taxon>Bacillota</taxon>
        <taxon>Bacilli</taxon>
        <taxon>Bacillales</taxon>
        <taxon>Fictibacillaceae</taxon>
        <taxon>Fictibacillus</taxon>
    </lineage>
</organism>
<accession>A0A9X1XEF2</accession>
<feature type="transmembrane region" description="Helical" evidence="1">
    <location>
        <begin position="7"/>
        <end position="26"/>
    </location>
</feature>
<gene>
    <name evidence="2" type="ORF">LCY76_13130</name>
</gene>
<reference evidence="2" key="1">
    <citation type="submission" date="2021-09" db="EMBL/GenBank/DDBJ databases">
        <title>Genome analysis of Fictibacillus sp. KIGAM418 isolated from marine sediment.</title>
        <authorList>
            <person name="Seo M.-J."/>
            <person name="Cho E.-S."/>
            <person name="Hwang C.Y."/>
        </authorList>
    </citation>
    <scope>NUCLEOTIDE SEQUENCE</scope>
    <source>
        <strain evidence="2">KIGAM418</strain>
    </source>
</reference>
<keyword evidence="1" id="KW-0812">Transmembrane</keyword>
<keyword evidence="3" id="KW-1185">Reference proteome</keyword>
<dbReference type="RefSeq" id="WP_248253010.1">
    <property type="nucleotide sequence ID" value="NZ_JAIWJX010000002.1"/>
</dbReference>
<protein>
    <submittedName>
        <fullName evidence="2">YpfB family protein</fullName>
    </submittedName>
</protein>
<keyword evidence="1" id="KW-1133">Transmembrane helix</keyword>
<keyword evidence="1" id="KW-0472">Membrane</keyword>
<dbReference type="Pfam" id="PF17313">
    <property type="entry name" value="DUF5359"/>
    <property type="match status" value="1"/>
</dbReference>
<comment type="caution">
    <text evidence="2">The sequence shown here is derived from an EMBL/GenBank/DDBJ whole genome shotgun (WGS) entry which is preliminary data.</text>
</comment>
<sequence>MKKIEGFLIKLAIIHFAFLILSQWILTHDTWKRNVNKSIYYEGVIKGKNPGTMETIDR</sequence>
<proteinExistence type="predicted"/>
<dbReference type="EMBL" id="JAIWJX010000002">
    <property type="protein sequence ID" value="MCK6257535.1"/>
    <property type="molecule type" value="Genomic_DNA"/>
</dbReference>
<evidence type="ECO:0000313" key="3">
    <source>
        <dbReference type="Proteomes" id="UP001139011"/>
    </source>
</evidence>
<dbReference type="AlphaFoldDB" id="A0A9X1XEF2"/>
<evidence type="ECO:0000256" key="1">
    <source>
        <dbReference type="SAM" id="Phobius"/>
    </source>
</evidence>
<dbReference type="InterPro" id="IPR035281">
    <property type="entry name" value="DUF5359"/>
</dbReference>
<name>A0A9X1XEF2_9BACL</name>
<evidence type="ECO:0000313" key="2">
    <source>
        <dbReference type="EMBL" id="MCK6257535.1"/>
    </source>
</evidence>
<dbReference type="Proteomes" id="UP001139011">
    <property type="component" value="Unassembled WGS sequence"/>
</dbReference>